<evidence type="ECO:0000313" key="2">
    <source>
        <dbReference type="Proteomes" id="UP001250932"/>
    </source>
</evidence>
<dbReference type="Proteomes" id="UP001250932">
    <property type="component" value="Unassembled WGS sequence"/>
</dbReference>
<proteinExistence type="predicted"/>
<evidence type="ECO:0000313" key="1">
    <source>
        <dbReference type="EMBL" id="MDT7043935.1"/>
    </source>
</evidence>
<gene>
    <name evidence="1" type="ORF">PPG34_16405</name>
</gene>
<reference evidence="1 2" key="1">
    <citation type="journal article" date="2023" name="ISME J.">
        <title>Cultivation and genomic characterization of novel and ubiquitous marine nitrite-oxidizing bacteria from the Nitrospirales.</title>
        <authorList>
            <person name="Mueller A.J."/>
            <person name="Daebeler A."/>
            <person name="Herbold C.W."/>
            <person name="Kirkegaard R.H."/>
            <person name="Daims H."/>
        </authorList>
    </citation>
    <scope>NUCLEOTIDE SEQUENCE [LARGE SCALE GENOMIC DNA]</scope>
    <source>
        <strain evidence="1 2">EB</strain>
    </source>
</reference>
<dbReference type="EMBL" id="JAQOUE010000002">
    <property type="protein sequence ID" value="MDT7043935.1"/>
    <property type="molecule type" value="Genomic_DNA"/>
</dbReference>
<accession>A0ABU3KBY7</accession>
<sequence length="111" mass="12316">MIARFRSFNFSPRSQATVAATVVLLVLCLLPFASALEVHHIFAEVDHDGHEHSDFDLCQWVQAHGSGSVDLDHGNLGIPLQVEHEQWHTSEIVFSSKALTSQESRGPPLFL</sequence>
<organism evidence="1 2">
    <name type="scientific">Candidatus Nitronereus thalassa</name>
    <dbReference type="NCBI Taxonomy" id="3020898"/>
    <lineage>
        <taxon>Bacteria</taxon>
        <taxon>Pseudomonadati</taxon>
        <taxon>Nitrospirota</taxon>
        <taxon>Nitrospiria</taxon>
        <taxon>Nitrospirales</taxon>
        <taxon>Nitrospiraceae</taxon>
        <taxon>Candidatus Nitronereus</taxon>
    </lineage>
</organism>
<keyword evidence="2" id="KW-1185">Reference proteome</keyword>
<name>A0ABU3KBY7_9BACT</name>
<protein>
    <submittedName>
        <fullName evidence="1">Uncharacterized protein</fullName>
    </submittedName>
</protein>
<dbReference type="RefSeq" id="WP_313834521.1">
    <property type="nucleotide sequence ID" value="NZ_JAQOUE010000002.1"/>
</dbReference>
<comment type="caution">
    <text evidence="1">The sequence shown here is derived from an EMBL/GenBank/DDBJ whole genome shotgun (WGS) entry which is preliminary data.</text>
</comment>